<feature type="signal peptide" evidence="1">
    <location>
        <begin position="1"/>
        <end position="19"/>
    </location>
</feature>
<keyword evidence="4" id="KW-1185">Reference proteome</keyword>
<dbReference type="KEGG" id="asl:Aeqsu_3056"/>
<dbReference type="eggNOG" id="COG5295">
    <property type="taxonomic scope" value="Bacteria"/>
</dbReference>
<accession>I3YZS6</accession>
<feature type="domain" description="Trimeric autotransporter adhesin YadA-like head" evidence="2">
    <location>
        <begin position="171"/>
        <end position="193"/>
    </location>
</feature>
<name>I3YZS6_AEQSU</name>
<feature type="domain" description="Trimeric autotransporter adhesin YadA-like head" evidence="2">
    <location>
        <begin position="240"/>
        <end position="266"/>
    </location>
</feature>
<dbReference type="PATRIC" id="fig|746697.3.peg.3115"/>
<feature type="domain" description="Trimeric autotransporter adhesin YadA-like head" evidence="2">
    <location>
        <begin position="329"/>
        <end position="355"/>
    </location>
</feature>
<dbReference type="InterPro" id="IPR011049">
    <property type="entry name" value="Serralysin-like_metalloprot_C"/>
</dbReference>
<evidence type="ECO:0000256" key="1">
    <source>
        <dbReference type="SAM" id="SignalP"/>
    </source>
</evidence>
<dbReference type="SUPFAM" id="SSF101967">
    <property type="entry name" value="Adhesin YadA, collagen-binding domain"/>
    <property type="match status" value="2"/>
</dbReference>
<dbReference type="RefSeq" id="WP_014783743.1">
    <property type="nucleotide sequence ID" value="NC_018013.1"/>
</dbReference>
<keyword evidence="1" id="KW-0732">Signal</keyword>
<dbReference type="Proteomes" id="UP000006049">
    <property type="component" value="Chromosome"/>
</dbReference>
<evidence type="ECO:0000313" key="4">
    <source>
        <dbReference type="Proteomes" id="UP000006049"/>
    </source>
</evidence>
<feature type="domain" description="Trimeric autotransporter adhesin YadA-like head" evidence="2">
    <location>
        <begin position="195"/>
        <end position="221"/>
    </location>
</feature>
<dbReference type="CDD" id="cd12820">
    <property type="entry name" value="LbR_YadA-like"/>
    <property type="match status" value="2"/>
</dbReference>
<feature type="domain" description="Trimeric autotransporter adhesin YadA-like head" evidence="2">
    <location>
        <begin position="275"/>
        <end position="297"/>
    </location>
</feature>
<feature type="chain" id="PRO_5003684391" evidence="1">
    <location>
        <begin position="20"/>
        <end position="579"/>
    </location>
</feature>
<evidence type="ECO:0000259" key="2">
    <source>
        <dbReference type="Pfam" id="PF05658"/>
    </source>
</evidence>
<dbReference type="GO" id="GO:0019867">
    <property type="term" value="C:outer membrane"/>
    <property type="evidence" value="ECO:0007669"/>
    <property type="project" value="InterPro"/>
</dbReference>
<evidence type="ECO:0000313" key="3">
    <source>
        <dbReference type="EMBL" id="AFL82494.1"/>
    </source>
</evidence>
<dbReference type="OrthoDB" id="1247310at2"/>
<dbReference type="AlphaFoldDB" id="I3YZS6"/>
<dbReference type="Pfam" id="PF05658">
    <property type="entry name" value="YadA_head"/>
    <property type="match status" value="6"/>
</dbReference>
<sequence length="579" mass="60415">MKFLSPILIVFAITFSSYAQVGVGTTTPRAALEINSSIPGGLLIPTYALRGNIDTNTVINPNGGALVAGTLIFNTATIIGNNPITPGYVYWNGTIWVQMTPAASVDKWNLRGNTVVDADFLGTINDKPIKFRVKNIERVQFTNSGQIVPINLTESILIGENSRVGLNNVEQGVSIGKNAITNQYRSVAVGSEAEAIGDRSVALGEGARATTNNAVALGSRAEAISANTASAVAIGVLSKARGSSSIAIGDTSESFGANSVAIGNRAQSNFNDPNKTNGIAIGLRSKAEGASSTAVGQVAQAIGDNSVAIGDISQATNSNTIAVGRDAQATGSNSTAVGQASRAIQTNSSAFGNGAVTTLANQVVLGNTSIAEVKTAGKLNIGRTDNNTNYIMPNTRGANNQVLQTDGSGNVTWKTPTAGGSVAPKYGEIFLKDDVDFQFSQYNDNLALPASFAAGNGSANVDLLLNGIRYTGSPSSAPFKVTYTITYKVMNGMIPYAPDIKSVEFYLSKNNSGRIPSTSIYTEITDDKIHTVTVVKILQLDAEQTYFIQAGKTDSATPNAQTPKIKIFANMTNLTIESL</sequence>
<reference evidence="3 4" key="1">
    <citation type="submission" date="2012-06" db="EMBL/GenBank/DDBJ databases">
        <title>The complete genome of Aequorivita sublithincola DSM 14238.</title>
        <authorList>
            <consortium name="US DOE Joint Genome Institute (JGI-PGF)"/>
            <person name="Lucas S."/>
            <person name="Copeland A."/>
            <person name="Lapidus A."/>
            <person name="Goodwin L."/>
            <person name="Pitluck S."/>
            <person name="Peters L."/>
            <person name="Munk A.C.C."/>
            <person name="Kyrpides N."/>
            <person name="Mavromatis K."/>
            <person name="Pagani I."/>
            <person name="Ivanova N."/>
            <person name="Ovchinnikova G."/>
            <person name="Zeytun A."/>
            <person name="Detter J.C."/>
            <person name="Han C."/>
            <person name="Land M."/>
            <person name="Hauser L."/>
            <person name="Markowitz V."/>
            <person name="Cheng J.-F."/>
            <person name="Hugenholtz P."/>
            <person name="Woyke T."/>
            <person name="Wu D."/>
            <person name="Tindall B."/>
            <person name="Faehnrich R."/>
            <person name="Brambilla E."/>
            <person name="Klenk H.-P."/>
            <person name="Eisen J.A."/>
        </authorList>
    </citation>
    <scope>NUCLEOTIDE SEQUENCE [LARGE SCALE GENOMIC DNA]</scope>
    <source>
        <strain evidence="4">DSM 14238 / LMG 21431 / ACAM 643 / 9-3</strain>
    </source>
</reference>
<proteinExistence type="predicted"/>
<organism evidence="3 4">
    <name type="scientific">Aequorivita sublithincola (strain DSM 14238 / LMG 21431 / ACAM 643 / 9-3)</name>
    <dbReference type="NCBI Taxonomy" id="746697"/>
    <lineage>
        <taxon>Bacteria</taxon>
        <taxon>Pseudomonadati</taxon>
        <taxon>Bacteroidota</taxon>
        <taxon>Flavobacteriia</taxon>
        <taxon>Flavobacteriales</taxon>
        <taxon>Flavobacteriaceae</taxon>
        <taxon>Aequorivita</taxon>
    </lineage>
</organism>
<dbReference type="Gene3D" id="2.150.10.10">
    <property type="entry name" value="Serralysin-like metalloprotease, C-terminal"/>
    <property type="match status" value="2"/>
</dbReference>
<dbReference type="InterPro" id="IPR008640">
    <property type="entry name" value="Adhesin_Head_dom"/>
</dbReference>
<feature type="domain" description="Trimeric autotransporter adhesin YadA-like head" evidence="2">
    <location>
        <begin position="301"/>
        <end position="327"/>
    </location>
</feature>
<dbReference type="HOGENOM" id="CLU_524567_0_0_10"/>
<gene>
    <name evidence="3" type="ordered locus">Aeqsu_3056</name>
</gene>
<dbReference type="EMBL" id="CP003280">
    <property type="protein sequence ID" value="AFL82494.1"/>
    <property type="molecule type" value="Genomic_DNA"/>
</dbReference>
<protein>
    <submittedName>
        <fullName evidence="3">Autotransporter adhesin</fullName>
    </submittedName>
</protein>